<feature type="compositionally biased region" description="Basic and acidic residues" evidence="1">
    <location>
        <begin position="9"/>
        <end position="21"/>
    </location>
</feature>
<dbReference type="Gramene" id="mRNA:HanXRQr2_Chr08g0358991">
    <property type="protein sequence ID" value="CDS:HanXRQr2_Chr08g0358991.1"/>
    <property type="gene ID" value="HanXRQr2_Chr08g0358991"/>
</dbReference>
<accession>A0A9K3NEA8</accession>
<organism evidence="2 3">
    <name type="scientific">Helianthus annuus</name>
    <name type="common">Common sunflower</name>
    <dbReference type="NCBI Taxonomy" id="4232"/>
    <lineage>
        <taxon>Eukaryota</taxon>
        <taxon>Viridiplantae</taxon>
        <taxon>Streptophyta</taxon>
        <taxon>Embryophyta</taxon>
        <taxon>Tracheophyta</taxon>
        <taxon>Spermatophyta</taxon>
        <taxon>Magnoliopsida</taxon>
        <taxon>eudicotyledons</taxon>
        <taxon>Gunneridae</taxon>
        <taxon>Pentapetalae</taxon>
        <taxon>asterids</taxon>
        <taxon>campanulids</taxon>
        <taxon>Asterales</taxon>
        <taxon>Asteraceae</taxon>
        <taxon>Asteroideae</taxon>
        <taxon>Heliantheae alliance</taxon>
        <taxon>Heliantheae</taxon>
        <taxon>Helianthus</taxon>
    </lineage>
</organism>
<sequence length="61" mass="7054">MKQKASEQATEKEMERSRLEKEAAEMEKFKILTMNIADLPPLEHKAAEMLKQNVARRLGLI</sequence>
<gene>
    <name evidence="2" type="ORF">HanXRQr2_Chr08g0358991</name>
</gene>
<evidence type="ECO:0000256" key="1">
    <source>
        <dbReference type="SAM" id="MobiDB-lite"/>
    </source>
</evidence>
<protein>
    <submittedName>
        <fullName evidence="2">Uncharacterized protein</fullName>
    </submittedName>
</protein>
<dbReference type="EMBL" id="MNCJ02000323">
    <property type="protein sequence ID" value="KAF5797044.1"/>
    <property type="molecule type" value="Genomic_DNA"/>
</dbReference>
<evidence type="ECO:0000313" key="3">
    <source>
        <dbReference type="Proteomes" id="UP000215914"/>
    </source>
</evidence>
<comment type="caution">
    <text evidence="2">The sequence shown here is derived from an EMBL/GenBank/DDBJ whole genome shotgun (WGS) entry which is preliminary data.</text>
</comment>
<feature type="region of interest" description="Disordered" evidence="1">
    <location>
        <begin position="1"/>
        <end position="21"/>
    </location>
</feature>
<dbReference type="Proteomes" id="UP000215914">
    <property type="component" value="Unassembled WGS sequence"/>
</dbReference>
<evidence type="ECO:0000313" key="2">
    <source>
        <dbReference type="EMBL" id="KAF5797044.1"/>
    </source>
</evidence>
<name>A0A9K3NEA8_HELAN</name>
<keyword evidence="3" id="KW-1185">Reference proteome</keyword>
<proteinExistence type="predicted"/>
<reference evidence="2" key="2">
    <citation type="submission" date="2020-06" db="EMBL/GenBank/DDBJ databases">
        <title>Helianthus annuus Genome sequencing and assembly Release 2.</title>
        <authorList>
            <person name="Gouzy J."/>
            <person name="Langlade N."/>
            <person name="Munos S."/>
        </authorList>
    </citation>
    <scope>NUCLEOTIDE SEQUENCE</scope>
    <source>
        <tissue evidence="2">Leaves</tissue>
    </source>
</reference>
<dbReference type="AlphaFoldDB" id="A0A9K3NEA8"/>
<reference evidence="2" key="1">
    <citation type="journal article" date="2017" name="Nature">
        <title>The sunflower genome provides insights into oil metabolism, flowering and Asterid evolution.</title>
        <authorList>
            <person name="Badouin H."/>
            <person name="Gouzy J."/>
            <person name="Grassa C.J."/>
            <person name="Murat F."/>
            <person name="Staton S.E."/>
            <person name="Cottret L."/>
            <person name="Lelandais-Briere C."/>
            <person name="Owens G.L."/>
            <person name="Carrere S."/>
            <person name="Mayjonade B."/>
            <person name="Legrand L."/>
            <person name="Gill N."/>
            <person name="Kane N.C."/>
            <person name="Bowers J.E."/>
            <person name="Hubner S."/>
            <person name="Bellec A."/>
            <person name="Berard A."/>
            <person name="Berges H."/>
            <person name="Blanchet N."/>
            <person name="Boniface M.C."/>
            <person name="Brunel D."/>
            <person name="Catrice O."/>
            <person name="Chaidir N."/>
            <person name="Claudel C."/>
            <person name="Donnadieu C."/>
            <person name="Faraut T."/>
            <person name="Fievet G."/>
            <person name="Helmstetter N."/>
            <person name="King M."/>
            <person name="Knapp S.J."/>
            <person name="Lai Z."/>
            <person name="Le Paslier M.C."/>
            <person name="Lippi Y."/>
            <person name="Lorenzon L."/>
            <person name="Mandel J.R."/>
            <person name="Marage G."/>
            <person name="Marchand G."/>
            <person name="Marquand E."/>
            <person name="Bret-Mestries E."/>
            <person name="Morien E."/>
            <person name="Nambeesan S."/>
            <person name="Nguyen T."/>
            <person name="Pegot-Espagnet P."/>
            <person name="Pouilly N."/>
            <person name="Raftis F."/>
            <person name="Sallet E."/>
            <person name="Schiex T."/>
            <person name="Thomas J."/>
            <person name="Vandecasteele C."/>
            <person name="Vares D."/>
            <person name="Vear F."/>
            <person name="Vautrin S."/>
            <person name="Crespi M."/>
            <person name="Mangin B."/>
            <person name="Burke J.M."/>
            <person name="Salse J."/>
            <person name="Munos S."/>
            <person name="Vincourt P."/>
            <person name="Rieseberg L.H."/>
            <person name="Langlade N.B."/>
        </authorList>
    </citation>
    <scope>NUCLEOTIDE SEQUENCE</scope>
    <source>
        <tissue evidence="2">Leaves</tissue>
    </source>
</reference>